<evidence type="ECO:0000313" key="7">
    <source>
        <dbReference type="Proteomes" id="UP000784294"/>
    </source>
</evidence>
<sequence>MSFNRKMGKQNELCTVSAHERICMHNTLNYYRELKHLEKIYTYLDTPYLLSVCALRLHYLDLSSKKILLIYMCTRSLRCLRNEIHSSLFVSLIIRALAWAISYSFVNLFTRKNANKEIYCACFGLLCI</sequence>
<dbReference type="EMBL" id="CAAALY010054373">
    <property type="protein sequence ID" value="VEL22035.1"/>
    <property type="molecule type" value="Genomic_DNA"/>
</dbReference>
<evidence type="ECO:0000256" key="3">
    <source>
        <dbReference type="ARBA" id="ARBA00022989"/>
    </source>
</evidence>
<protein>
    <submittedName>
        <fullName evidence="6">Uncharacterized protein</fullName>
    </submittedName>
</protein>
<keyword evidence="3 5" id="KW-1133">Transmembrane helix</keyword>
<organism evidence="6 7">
    <name type="scientific">Protopolystoma xenopodis</name>
    <dbReference type="NCBI Taxonomy" id="117903"/>
    <lineage>
        <taxon>Eukaryota</taxon>
        <taxon>Metazoa</taxon>
        <taxon>Spiralia</taxon>
        <taxon>Lophotrochozoa</taxon>
        <taxon>Platyhelminthes</taxon>
        <taxon>Monogenea</taxon>
        <taxon>Polyopisthocotylea</taxon>
        <taxon>Polystomatidea</taxon>
        <taxon>Polystomatidae</taxon>
        <taxon>Protopolystoma</taxon>
    </lineage>
</organism>
<evidence type="ECO:0000256" key="4">
    <source>
        <dbReference type="ARBA" id="ARBA00023136"/>
    </source>
</evidence>
<reference evidence="6" key="1">
    <citation type="submission" date="2018-11" db="EMBL/GenBank/DDBJ databases">
        <authorList>
            <consortium name="Pathogen Informatics"/>
        </authorList>
    </citation>
    <scope>NUCLEOTIDE SEQUENCE</scope>
</reference>
<dbReference type="InterPro" id="IPR000832">
    <property type="entry name" value="GPCR_2_secretin-like"/>
</dbReference>
<gene>
    <name evidence="6" type="ORF">PXEA_LOCUS15475</name>
</gene>
<evidence type="ECO:0000256" key="2">
    <source>
        <dbReference type="ARBA" id="ARBA00022692"/>
    </source>
</evidence>
<proteinExistence type="predicted"/>
<dbReference type="Proteomes" id="UP000784294">
    <property type="component" value="Unassembled WGS sequence"/>
</dbReference>
<evidence type="ECO:0000256" key="5">
    <source>
        <dbReference type="SAM" id="Phobius"/>
    </source>
</evidence>
<name>A0A448WWN5_9PLAT</name>
<comment type="caution">
    <text evidence="6">The sequence shown here is derived from an EMBL/GenBank/DDBJ whole genome shotgun (WGS) entry which is preliminary data.</text>
</comment>
<dbReference type="GO" id="GO:0016020">
    <property type="term" value="C:membrane"/>
    <property type="evidence" value="ECO:0007669"/>
    <property type="project" value="UniProtKB-SubCell"/>
</dbReference>
<keyword evidence="2 5" id="KW-0812">Transmembrane</keyword>
<dbReference type="GO" id="GO:0004930">
    <property type="term" value="F:G protein-coupled receptor activity"/>
    <property type="evidence" value="ECO:0007669"/>
    <property type="project" value="InterPro"/>
</dbReference>
<dbReference type="Gene3D" id="1.20.1070.10">
    <property type="entry name" value="Rhodopsin 7-helix transmembrane proteins"/>
    <property type="match status" value="1"/>
</dbReference>
<comment type="subcellular location">
    <subcellularLocation>
        <location evidence="1">Membrane</location>
        <topology evidence="1">Multi-pass membrane protein</topology>
    </subcellularLocation>
</comment>
<dbReference type="Pfam" id="PF00002">
    <property type="entry name" value="7tm_2"/>
    <property type="match status" value="1"/>
</dbReference>
<dbReference type="AlphaFoldDB" id="A0A448WWN5"/>
<feature type="transmembrane region" description="Helical" evidence="5">
    <location>
        <begin position="84"/>
        <end position="106"/>
    </location>
</feature>
<accession>A0A448WWN5</accession>
<evidence type="ECO:0000313" key="6">
    <source>
        <dbReference type="EMBL" id="VEL22035.1"/>
    </source>
</evidence>
<keyword evidence="7" id="KW-1185">Reference proteome</keyword>
<keyword evidence="4 5" id="KW-0472">Membrane</keyword>
<dbReference type="OrthoDB" id="6022368at2759"/>
<evidence type="ECO:0000256" key="1">
    <source>
        <dbReference type="ARBA" id="ARBA00004141"/>
    </source>
</evidence>